<dbReference type="OMA" id="WTHADEH"/>
<proteinExistence type="predicted"/>
<dbReference type="AlphaFoldDB" id="A0A9J7KWW9"/>
<dbReference type="Proteomes" id="UP000001554">
    <property type="component" value="Chromosome 1"/>
</dbReference>
<dbReference type="GO" id="GO:0007165">
    <property type="term" value="P:signal transduction"/>
    <property type="evidence" value="ECO:0007669"/>
    <property type="project" value="InterPro"/>
</dbReference>
<dbReference type="KEGG" id="bfo:118412709"/>
<reference evidence="4" key="2">
    <citation type="submission" date="2025-08" db="UniProtKB">
        <authorList>
            <consortium name="RefSeq"/>
        </authorList>
    </citation>
    <scope>IDENTIFICATION</scope>
    <source>
        <strain evidence="4">S238N-H82</strain>
        <tissue evidence="4">Testes</tissue>
    </source>
</reference>
<dbReference type="OrthoDB" id="9982425at2759"/>
<sequence length="492" mass="56133">MAAGGLLPTVPKPGFFHLDLFIKDTKDVTPWYDDLKERMEREKGPMENAMTNLLSIFAFRIERGQGEARKLLEKLTEKDTSNLNAIANKQFIYGRLMRAKDEMACRDQLQGLLSDESDAAKARNARCFAEQAYALTFDIRDDSKDMVSKVARNVEDMDELGDALDNFAMALQLEDGFANPRIHAARGLSLQVAGEHEMAAESYKRAVENDNSTFTGNLAGVLRNLLELFRSDRREHYIAELAFWINEGYKRYRYPNIKQALQGCVFKFGGQMIQVCQYLIDHDKYVLAKICLDCFQRHNNLRYRSTAATMRSRLPEVDDERASGADDTSSTRSKSNVHVNLPMAVEKPRHGHEFQYDFFVSHSSKDADWVNYALLPALEGEYRFKGCVADRDFALGRYVPDNIVHSIKNSYKTLLILTPNFVTSEWCKYETNQALAESLESKRGCVIPIMLEKCNVPASIRIITYVDVSRDAIGSYDWLKLKKALEERPLND</sequence>
<evidence type="ECO:0000313" key="4">
    <source>
        <dbReference type="RefSeq" id="XP_035671667.1"/>
    </source>
</evidence>
<evidence type="ECO:0000256" key="1">
    <source>
        <dbReference type="SAM" id="MobiDB-lite"/>
    </source>
</evidence>
<dbReference type="SUPFAM" id="SSF52200">
    <property type="entry name" value="Toll/Interleukin receptor TIR domain"/>
    <property type="match status" value="1"/>
</dbReference>
<feature type="domain" description="TIR" evidence="2">
    <location>
        <begin position="354"/>
        <end position="485"/>
    </location>
</feature>
<protein>
    <submittedName>
        <fullName evidence="4">Uncharacterized protein LOC118412709</fullName>
    </submittedName>
</protein>
<dbReference type="RefSeq" id="XP_035671667.1">
    <property type="nucleotide sequence ID" value="XM_035815774.1"/>
</dbReference>
<reference evidence="3" key="1">
    <citation type="journal article" date="2020" name="Nat. Ecol. Evol.">
        <title>Deeply conserved synteny resolves early events in vertebrate evolution.</title>
        <authorList>
            <person name="Simakov O."/>
            <person name="Marletaz F."/>
            <person name="Yue J.X."/>
            <person name="O'Connell B."/>
            <person name="Jenkins J."/>
            <person name="Brandt A."/>
            <person name="Calef R."/>
            <person name="Tung C.H."/>
            <person name="Huang T.K."/>
            <person name="Schmutz J."/>
            <person name="Satoh N."/>
            <person name="Yu J.K."/>
            <person name="Putnam N.H."/>
            <person name="Green R.E."/>
            <person name="Rokhsar D.S."/>
        </authorList>
    </citation>
    <scope>NUCLEOTIDE SEQUENCE [LARGE SCALE GENOMIC DNA]</scope>
    <source>
        <strain evidence="3">S238N-H82</strain>
    </source>
</reference>
<dbReference type="Gene3D" id="1.25.40.10">
    <property type="entry name" value="Tetratricopeptide repeat domain"/>
    <property type="match status" value="1"/>
</dbReference>
<feature type="compositionally biased region" description="Basic and acidic residues" evidence="1">
    <location>
        <begin position="314"/>
        <end position="324"/>
    </location>
</feature>
<dbReference type="InterPro" id="IPR035897">
    <property type="entry name" value="Toll_tir_struct_dom_sf"/>
</dbReference>
<dbReference type="Gene3D" id="3.40.50.10140">
    <property type="entry name" value="Toll/interleukin-1 receptor homology (TIR) domain"/>
    <property type="match status" value="1"/>
</dbReference>
<dbReference type="PROSITE" id="PS50104">
    <property type="entry name" value="TIR"/>
    <property type="match status" value="1"/>
</dbReference>
<feature type="compositionally biased region" description="Polar residues" evidence="1">
    <location>
        <begin position="326"/>
        <end position="336"/>
    </location>
</feature>
<name>A0A9J7KWW9_BRAFL</name>
<evidence type="ECO:0000259" key="2">
    <source>
        <dbReference type="PROSITE" id="PS50104"/>
    </source>
</evidence>
<dbReference type="SUPFAM" id="SSF81901">
    <property type="entry name" value="HCP-like"/>
    <property type="match status" value="1"/>
</dbReference>
<dbReference type="Pfam" id="PF13676">
    <property type="entry name" value="TIR_2"/>
    <property type="match status" value="1"/>
</dbReference>
<feature type="region of interest" description="Disordered" evidence="1">
    <location>
        <begin position="314"/>
        <end position="336"/>
    </location>
</feature>
<organism evidence="3 4">
    <name type="scientific">Branchiostoma floridae</name>
    <name type="common">Florida lancelet</name>
    <name type="synonym">Amphioxus</name>
    <dbReference type="NCBI Taxonomy" id="7739"/>
    <lineage>
        <taxon>Eukaryota</taxon>
        <taxon>Metazoa</taxon>
        <taxon>Chordata</taxon>
        <taxon>Cephalochordata</taxon>
        <taxon>Leptocardii</taxon>
        <taxon>Amphioxiformes</taxon>
        <taxon>Branchiostomatidae</taxon>
        <taxon>Branchiostoma</taxon>
    </lineage>
</organism>
<keyword evidence="3" id="KW-1185">Reference proteome</keyword>
<accession>A0A9J7KWW9</accession>
<dbReference type="PANTHER" id="PTHR16253">
    <property type="entry name" value="TETRATRICOPEPTIDE REPEAT PROTEIN 22"/>
    <property type="match status" value="1"/>
</dbReference>
<dbReference type="InterPro" id="IPR011990">
    <property type="entry name" value="TPR-like_helical_dom_sf"/>
</dbReference>
<dbReference type="PANTHER" id="PTHR16253:SF0">
    <property type="entry name" value="TETRATRICOPEPTIDE REPEAT PROTEIN 22"/>
    <property type="match status" value="1"/>
</dbReference>
<dbReference type="SMART" id="SM00255">
    <property type="entry name" value="TIR"/>
    <property type="match status" value="1"/>
</dbReference>
<dbReference type="InterPro" id="IPR000157">
    <property type="entry name" value="TIR_dom"/>
</dbReference>
<dbReference type="InterPro" id="IPR042342">
    <property type="entry name" value="TTC22"/>
</dbReference>
<gene>
    <name evidence="4" type="primary">LOC118412709</name>
</gene>
<evidence type="ECO:0000313" key="3">
    <source>
        <dbReference type="Proteomes" id="UP000001554"/>
    </source>
</evidence>
<dbReference type="GeneID" id="118412709"/>